<evidence type="ECO:0000256" key="1">
    <source>
        <dbReference type="SAM" id="MobiDB-lite"/>
    </source>
</evidence>
<reference evidence="2 3" key="1">
    <citation type="submission" date="2020-08" db="EMBL/GenBank/DDBJ databases">
        <authorList>
            <person name="Hejnol A."/>
        </authorList>
    </citation>
    <scope>NUCLEOTIDE SEQUENCE [LARGE SCALE GENOMIC DNA]</scope>
</reference>
<sequence length="426" mass="49515">MASDDEDLDLDALRAAALKSCNIIENKSNLPKRSSIHINPRKVQVSNNAAPFNVFPKKIRGQNYERQNFRRPGRNKFRSQRNSNLVVLTQAEEPTIQASQVEMIRPQDKWGGTRSYEKKINKDCADKFKRYDNSESEEEVNSRTSTPPMDDLLSDDNIEAVEKLDENSFPNEDVLSSTKDEDIELNDNDLLNSEKFDSDEEFDGDCLKDELTNSSRENNDILDEQDTDDKDISKEQLELFNHKSDDDFLQIEEEEEQEERNHEHRKRADSETSALSLRAPSDYDDILDESGDEKNEEKLQTPRVRSRSPVMQRRAHDRVRNSPPYSDDGRKQRERDRRRGRHRKEKKSRSRSRSRRFPRENSIESKSIRSVKNSTANNSRDCSRSPAPSRTSVHDRLGQRLDGTSRSHPSSPKRDSRSRRVVEKIH</sequence>
<protein>
    <submittedName>
        <fullName evidence="2">DgyrCDS2119</fullName>
    </submittedName>
</protein>
<feature type="compositionally biased region" description="Basic and acidic residues" evidence="1">
    <location>
        <begin position="412"/>
        <end position="426"/>
    </location>
</feature>
<feature type="compositionally biased region" description="Polar residues" evidence="1">
    <location>
        <begin position="168"/>
        <end position="177"/>
    </location>
</feature>
<feature type="compositionally biased region" description="Polar residues" evidence="1">
    <location>
        <begin position="368"/>
        <end position="391"/>
    </location>
</feature>
<accession>A0A7I8VEE9</accession>
<organism evidence="2 3">
    <name type="scientific">Dimorphilus gyrociliatus</name>
    <dbReference type="NCBI Taxonomy" id="2664684"/>
    <lineage>
        <taxon>Eukaryota</taxon>
        <taxon>Metazoa</taxon>
        <taxon>Spiralia</taxon>
        <taxon>Lophotrochozoa</taxon>
        <taxon>Annelida</taxon>
        <taxon>Polychaeta</taxon>
        <taxon>Polychaeta incertae sedis</taxon>
        <taxon>Dinophilidae</taxon>
        <taxon>Dimorphilus</taxon>
    </lineage>
</organism>
<gene>
    <name evidence="2" type="ORF">DGYR_LOCUS1977</name>
</gene>
<dbReference type="Proteomes" id="UP000549394">
    <property type="component" value="Unassembled WGS sequence"/>
</dbReference>
<feature type="compositionally biased region" description="Acidic residues" evidence="1">
    <location>
        <begin position="247"/>
        <end position="258"/>
    </location>
</feature>
<feature type="compositionally biased region" description="Basic and acidic residues" evidence="1">
    <location>
        <begin position="230"/>
        <end position="246"/>
    </location>
</feature>
<keyword evidence="3" id="KW-1185">Reference proteome</keyword>
<feature type="compositionally biased region" description="Basic and acidic residues" evidence="1">
    <location>
        <begin position="327"/>
        <end position="337"/>
    </location>
</feature>
<feature type="compositionally biased region" description="Basic and acidic residues" evidence="1">
    <location>
        <begin position="392"/>
        <end position="405"/>
    </location>
</feature>
<feature type="compositionally biased region" description="Basic residues" evidence="1">
    <location>
        <begin position="338"/>
        <end position="356"/>
    </location>
</feature>
<comment type="caution">
    <text evidence="2">The sequence shown here is derived from an EMBL/GenBank/DDBJ whole genome shotgun (WGS) entry which is preliminary data.</text>
</comment>
<dbReference type="AlphaFoldDB" id="A0A7I8VEE9"/>
<proteinExistence type="predicted"/>
<feature type="compositionally biased region" description="Acidic residues" evidence="1">
    <location>
        <begin position="282"/>
        <end position="291"/>
    </location>
</feature>
<dbReference type="EMBL" id="CAJFCJ010000003">
    <property type="protein sequence ID" value="CAD5112911.1"/>
    <property type="molecule type" value="Genomic_DNA"/>
</dbReference>
<name>A0A7I8VEE9_9ANNE</name>
<evidence type="ECO:0000313" key="3">
    <source>
        <dbReference type="Proteomes" id="UP000549394"/>
    </source>
</evidence>
<feature type="compositionally biased region" description="Basic and acidic residues" evidence="1">
    <location>
        <begin position="259"/>
        <end position="270"/>
    </location>
</feature>
<evidence type="ECO:0000313" key="2">
    <source>
        <dbReference type="EMBL" id="CAD5112911.1"/>
    </source>
</evidence>
<feature type="compositionally biased region" description="Basic and acidic residues" evidence="1">
    <location>
        <begin position="357"/>
        <end position="367"/>
    </location>
</feature>
<feature type="region of interest" description="Disordered" evidence="1">
    <location>
        <begin position="130"/>
        <end position="426"/>
    </location>
</feature>
<feature type="compositionally biased region" description="Acidic residues" evidence="1">
    <location>
        <begin position="220"/>
        <end position="229"/>
    </location>
</feature>